<feature type="signal peptide" evidence="1">
    <location>
        <begin position="1"/>
        <end position="22"/>
    </location>
</feature>
<protein>
    <recommendedName>
        <fullName evidence="4">Peptidylprolyl isomerase</fullName>
    </recommendedName>
</protein>
<dbReference type="AlphaFoldDB" id="A0A1U7NKQ3"/>
<evidence type="ECO:0000313" key="3">
    <source>
        <dbReference type="Proteomes" id="UP000186705"/>
    </source>
</evidence>
<comment type="caution">
    <text evidence="2">The sequence shown here is derived from an EMBL/GenBank/DDBJ whole genome shotgun (WGS) entry which is preliminary data.</text>
</comment>
<evidence type="ECO:0008006" key="4">
    <source>
        <dbReference type="Google" id="ProtNLM"/>
    </source>
</evidence>
<keyword evidence="3" id="KW-1185">Reference proteome</keyword>
<name>A0A1U7NKQ3_9FIRM</name>
<dbReference type="OrthoDB" id="1770070at2"/>
<feature type="chain" id="PRO_5010524553" description="Peptidylprolyl isomerase" evidence="1">
    <location>
        <begin position="23"/>
        <end position="303"/>
    </location>
</feature>
<dbReference type="STRING" id="1862672.BO225_09375"/>
<gene>
    <name evidence="2" type="ORF">BO225_09375</name>
</gene>
<dbReference type="GeneID" id="78276150"/>
<sequence length="303" mass="33803">MKKSLAMPLMLSALLLSGCSSEHTTSITDASEKVMTIGDVSVTKGQEYDLLKTSNGPVQVITMAQNVIYDKEVPVNEEMKKEAEDQFKLIAENNEKVVDQIVNLGYKDKQDYIDKVMLPGVQAQALMKKYFVDDAETIELQYKPSIAQVIQCDTKENADQALQALKDGKSAQEVAEQYGLDSSSYTGSEELVTTNDSALPTRLINALNSASEAGVMPEVYETEDSNPSYYVAVLVSNDYDENVDRIADTLGSDSSMSKSCLVYYLTKYDFEVYDQELFDYYKQNTPEYLVTHPDLMETAKETD</sequence>
<organism evidence="2 3">
    <name type="scientific">Dubosiella newyorkensis</name>
    <dbReference type="NCBI Taxonomy" id="1862672"/>
    <lineage>
        <taxon>Bacteria</taxon>
        <taxon>Bacillati</taxon>
        <taxon>Bacillota</taxon>
        <taxon>Erysipelotrichia</taxon>
        <taxon>Erysipelotrichales</taxon>
        <taxon>Erysipelotrichaceae</taxon>
        <taxon>Dubosiella</taxon>
    </lineage>
</organism>
<reference evidence="2 3" key="1">
    <citation type="submission" date="2016-11" db="EMBL/GenBank/DDBJ databases">
        <title>Description of two novel members of the family Erysipelotrichaceae: Ileibacterium lipovorans gen. nov., sp. nov. and Dubosiella newyorkensis, gen. nov., sp. nov.</title>
        <authorList>
            <person name="Cox L.M."/>
            <person name="Sohn J."/>
            <person name="Tyrrell K.L."/>
            <person name="Citron D.M."/>
            <person name="Lawson P.A."/>
            <person name="Patel N.B."/>
            <person name="Iizumi T."/>
            <person name="Perez-Perez G.I."/>
            <person name="Goldstein E.J."/>
            <person name="Blaser M.J."/>
        </authorList>
    </citation>
    <scope>NUCLEOTIDE SEQUENCE [LARGE SCALE GENOMIC DNA]</scope>
    <source>
        <strain evidence="2 3">NYU-BL-A4</strain>
    </source>
</reference>
<dbReference type="Proteomes" id="UP000186705">
    <property type="component" value="Unassembled WGS sequence"/>
</dbReference>
<accession>A0A1U7NKQ3</accession>
<keyword evidence="1" id="KW-0732">Signal</keyword>
<dbReference type="RefSeq" id="WP_076341999.1">
    <property type="nucleotide sequence ID" value="NZ_JBGNFS010000001.1"/>
</dbReference>
<evidence type="ECO:0000313" key="2">
    <source>
        <dbReference type="EMBL" id="OLU44994.1"/>
    </source>
</evidence>
<dbReference type="EMBL" id="MPKA01000090">
    <property type="protein sequence ID" value="OLU44994.1"/>
    <property type="molecule type" value="Genomic_DNA"/>
</dbReference>
<evidence type="ECO:0000256" key="1">
    <source>
        <dbReference type="SAM" id="SignalP"/>
    </source>
</evidence>
<proteinExistence type="predicted"/>
<dbReference type="PROSITE" id="PS51257">
    <property type="entry name" value="PROKAR_LIPOPROTEIN"/>
    <property type="match status" value="1"/>
</dbReference>